<gene>
    <name evidence="2" type="ORF">GCM10007981_10300</name>
</gene>
<dbReference type="PANTHER" id="PTHR30121">
    <property type="entry name" value="UNCHARACTERIZED PROTEIN YJGR-RELATED"/>
    <property type="match status" value="1"/>
</dbReference>
<dbReference type="InterPro" id="IPR003593">
    <property type="entry name" value="AAA+_ATPase"/>
</dbReference>
<dbReference type="InterPro" id="IPR002789">
    <property type="entry name" value="HerA_central"/>
</dbReference>
<dbReference type="InterPro" id="IPR051162">
    <property type="entry name" value="T4SS_component"/>
</dbReference>
<dbReference type="Pfam" id="PF05872">
    <property type="entry name" value="HerA_C"/>
    <property type="match status" value="1"/>
</dbReference>
<dbReference type="SMART" id="SM00382">
    <property type="entry name" value="AAA"/>
    <property type="match status" value="1"/>
</dbReference>
<dbReference type="InterPro" id="IPR027417">
    <property type="entry name" value="P-loop_NTPase"/>
</dbReference>
<accession>A0A830GUB2</accession>
<sequence length="577" mass="63977">MSIDCRTEVGLITRQMPSEVSLEKSVAYMVSNCDEDFSVGDYLVIESNGTNYLARIAASRIEDILSVAKAPVLSLEHELGMDVSYIPKLVALELIAECSNDKCAPPSRPPKIRSVVRVPREGEVAGMLMLPRDGITIGNLSLPNGKAVEGNYAKLPLSALNHHVLIVGTTGSGKTTLMKNMALELINNYPKATVISLDTIGHYHHLAMSGIDVRAIVPVTNSMIRRYLRGDAFRDRRGMIRRFTRGLVRDYLNRVFKSHGIRLSVSRIKVRGKTIGRTEVPLFIEVTSSGNAGRMTLIPWALGSRAILPRVNAVTGMLTEQASMFYSRILEQLKAKARPYSVNGIYAYLTSPSETQQSGRALLNYEDLARRMGIHPSTMENIVRTILAIKESGIVDVKLGRGSLELGVSEPNYARILSPGYVTADLSRASGVGQRMVVYRILSKVYNFMGPEHLGDRDRMAVIMVDEAHLFFPQAKSEEEKGVLEHHITRLTRLGRSRGIAVIFATHMPEDLNDAVLQLTNTKIVLRSEESVLERLGVKAEERRFLVTAEAGVAHVRSFAYRYPVYIKFSPNAYHVG</sequence>
<dbReference type="AlphaFoldDB" id="A0A830GUB2"/>
<dbReference type="Gene3D" id="3.40.50.300">
    <property type="entry name" value="P-loop containing nucleotide triphosphate hydrolases"/>
    <property type="match status" value="2"/>
</dbReference>
<dbReference type="RefSeq" id="WP_229657684.1">
    <property type="nucleotide sequence ID" value="NZ_BMNL01000002.1"/>
</dbReference>
<dbReference type="PANTHER" id="PTHR30121:SF1">
    <property type="entry name" value="AAA+ ATPASE DOMAIN-CONTAINING PROTEIN"/>
    <property type="match status" value="1"/>
</dbReference>
<reference evidence="2" key="2">
    <citation type="submission" date="2020-09" db="EMBL/GenBank/DDBJ databases">
        <authorList>
            <person name="Sun Q."/>
            <person name="Ohkuma M."/>
        </authorList>
    </citation>
    <scope>NUCLEOTIDE SEQUENCE</scope>
    <source>
        <strain evidence="2">JCM 10088</strain>
    </source>
</reference>
<dbReference type="Pfam" id="PF01935">
    <property type="entry name" value="DUF87"/>
    <property type="match status" value="1"/>
</dbReference>
<reference evidence="2" key="1">
    <citation type="journal article" date="2014" name="Int. J. Syst. Evol. Microbiol.">
        <title>Complete genome sequence of Corynebacterium casei LMG S-19264T (=DSM 44701T), isolated from a smear-ripened cheese.</title>
        <authorList>
            <consortium name="US DOE Joint Genome Institute (JGI-PGF)"/>
            <person name="Walter F."/>
            <person name="Albersmeier A."/>
            <person name="Kalinowski J."/>
            <person name="Ruckert C."/>
        </authorList>
    </citation>
    <scope>NUCLEOTIDE SEQUENCE</scope>
    <source>
        <strain evidence="2">JCM 10088</strain>
    </source>
</reference>
<keyword evidence="3" id="KW-1185">Reference proteome</keyword>
<evidence type="ECO:0000313" key="3">
    <source>
        <dbReference type="Proteomes" id="UP000610960"/>
    </source>
</evidence>
<name>A0A830GUB2_9CREN</name>
<proteinExistence type="predicted"/>
<feature type="domain" description="AAA+ ATPase" evidence="1">
    <location>
        <begin position="160"/>
        <end position="530"/>
    </location>
</feature>
<dbReference type="SUPFAM" id="SSF52540">
    <property type="entry name" value="P-loop containing nucleoside triphosphate hydrolases"/>
    <property type="match status" value="1"/>
</dbReference>
<comment type="caution">
    <text evidence="2">The sequence shown here is derived from an EMBL/GenBank/DDBJ whole genome shotgun (WGS) entry which is preliminary data.</text>
</comment>
<dbReference type="InterPro" id="IPR033186">
    <property type="entry name" value="HerA_C"/>
</dbReference>
<evidence type="ECO:0000313" key="2">
    <source>
        <dbReference type="EMBL" id="GGP20792.1"/>
    </source>
</evidence>
<protein>
    <submittedName>
        <fullName evidence="2">ATPase AAA</fullName>
    </submittedName>
</protein>
<dbReference type="EMBL" id="BMNL01000002">
    <property type="protein sequence ID" value="GGP20792.1"/>
    <property type="molecule type" value="Genomic_DNA"/>
</dbReference>
<dbReference type="Proteomes" id="UP000610960">
    <property type="component" value="Unassembled WGS sequence"/>
</dbReference>
<organism evidence="2 3">
    <name type="scientific">Thermocladium modestius</name>
    <dbReference type="NCBI Taxonomy" id="62609"/>
    <lineage>
        <taxon>Archaea</taxon>
        <taxon>Thermoproteota</taxon>
        <taxon>Thermoprotei</taxon>
        <taxon>Thermoproteales</taxon>
        <taxon>Thermoproteaceae</taxon>
        <taxon>Thermocladium</taxon>
    </lineage>
</organism>
<evidence type="ECO:0000259" key="1">
    <source>
        <dbReference type="SMART" id="SM00382"/>
    </source>
</evidence>